<dbReference type="Proteomes" id="UP000631114">
    <property type="component" value="Unassembled WGS sequence"/>
</dbReference>
<dbReference type="OrthoDB" id="1709548at2759"/>
<evidence type="ECO:0000313" key="2">
    <source>
        <dbReference type="Proteomes" id="UP000631114"/>
    </source>
</evidence>
<evidence type="ECO:0000313" key="1">
    <source>
        <dbReference type="EMBL" id="KAF9621397.1"/>
    </source>
</evidence>
<dbReference type="AlphaFoldDB" id="A0A835M9I1"/>
<name>A0A835M9I1_9MAGN</name>
<reference evidence="1 2" key="1">
    <citation type="submission" date="2020-10" db="EMBL/GenBank/DDBJ databases">
        <title>The Coptis chinensis genome and diversification of protoberbering-type alkaloids.</title>
        <authorList>
            <person name="Wang B."/>
            <person name="Shu S."/>
            <person name="Song C."/>
            <person name="Liu Y."/>
        </authorList>
    </citation>
    <scope>NUCLEOTIDE SEQUENCE [LARGE SCALE GENOMIC DNA]</scope>
    <source>
        <strain evidence="1">HL-2020</strain>
        <tissue evidence="1">Leaf</tissue>
    </source>
</reference>
<organism evidence="1 2">
    <name type="scientific">Coptis chinensis</name>
    <dbReference type="NCBI Taxonomy" id="261450"/>
    <lineage>
        <taxon>Eukaryota</taxon>
        <taxon>Viridiplantae</taxon>
        <taxon>Streptophyta</taxon>
        <taxon>Embryophyta</taxon>
        <taxon>Tracheophyta</taxon>
        <taxon>Spermatophyta</taxon>
        <taxon>Magnoliopsida</taxon>
        <taxon>Ranunculales</taxon>
        <taxon>Ranunculaceae</taxon>
        <taxon>Coptidoideae</taxon>
        <taxon>Coptis</taxon>
    </lineage>
</organism>
<sequence>MRLCTLRIGIRFSERSRAFVLLVGRPRSFSMTYVVLKGYLYDPIDCVRPGEVSVQVRDGLAAPGNRRSIDSFMHAPLGSGDIARLVELRSCNWVDCDYGLDV</sequence>
<keyword evidence="2" id="KW-1185">Reference proteome</keyword>
<comment type="caution">
    <text evidence="1">The sequence shown here is derived from an EMBL/GenBank/DDBJ whole genome shotgun (WGS) entry which is preliminary data.</text>
</comment>
<proteinExistence type="predicted"/>
<protein>
    <submittedName>
        <fullName evidence="1">Uncharacterized protein</fullName>
    </submittedName>
</protein>
<dbReference type="EMBL" id="JADFTS010000002">
    <property type="protein sequence ID" value="KAF9621397.1"/>
    <property type="molecule type" value="Genomic_DNA"/>
</dbReference>
<gene>
    <name evidence="1" type="ORF">IFM89_020919</name>
</gene>
<accession>A0A835M9I1</accession>